<evidence type="ECO:0000313" key="5">
    <source>
        <dbReference type="Proteomes" id="UP000252707"/>
    </source>
</evidence>
<evidence type="ECO:0000313" key="4">
    <source>
        <dbReference type="EMBL" id="RCX23901.1"/>
    </source>
</evidence>
<comment type="similarity">
    <text evidence="1">Belongs to the CapA family.</text>
</comment>
<comment type="caution">
    <text evidence="4">The sequence shown here is derived from an EMBL/GenBank/DDBJ whole genome shotgun (WGS) entry which is preliminary data.</text>
</comment>
<dbReference type="InterPro" id="IPR006311">
    <property type="entry name" value="TAT_signal"/>
</dbReference>
<protein>
    <submittedName>
        <fullName evidence="4">Poly-gamma-glutamate synthesis protein (Capsule biosynthesis protein)</fullName>
    </submittedName>
</protein>
<dbReference type="SUPFAM" id="SSF56300">
    <property type="entry name" value="Metallo-dependent phosphatases"/>
    <property type="match status" value="1"/>
</dbReference>
<feature type="compositionally biased region" description="Basic and acidic residues" evidence="2">
    <location>
        <begin position="39"/>
        <end position="51"/>
    </location>
</feature>
<keyword evidence="5" id="KW-1185">Reference proteome</keyword>
<evidence type="ECO:0000256" key="1">
    <source>
        <dbReference type="ARBA" id="ARBA00005662"/>
    </source>
</evidence>
<evidence type="ECO:0000256" key="2">
    <source>
        <dbReference type="SAM" id="MobiDB-lite"/>
    </source>
</evidence>
<dbReference type="RefSeq" id="WP_245937326.1">
    <property type="nucleotide sequence ID" value="NZ_QPJY01000017.1"/>
</dbReference>
<sequence>MQGPTTSKPGRRRFLRLLGGSALGAVTGAAPFTRARARGERLRAMPRDNRSDPSPATRPLTIFLCGDVMTGRGIDQLLPHPGDPTLHESWVTDAAEYLRIAERANGPIPGPVAFGYPWGEALEELARVRPDVRLINLETAVTDRDDWWPGKGIHYRMHPRNAGCLSAAGIDCCALANNHVLDWGYPGLEQTLETLAAAGMRTSGAGRTLAEAQAPAVLECPGKGRVIVLALGHGSSGIPGEWGARPDRPGVDLLPDLSPTTVGRIADRVRTVKRAGDIVVASIHWGGNWGYHIPAEQRRFARQLIDDAGVDVVHGHSSHHPRGIEVYREKPILYGCGDFLNDYEGIGGQESFRGDLTLMYFLTLDPASGRLLRLSLVPLQIRRFRLHRPSAADAAWLRAVMARECGRLGTTVAGDDARRFELRWIEWD</sequence>
<dbReference type="PANTHER" id="PTHR33393:SF11">
    <property type="entry name" value="POLYGLUTAMINE SYNTHESIS ACCESSORY PROTEIN RV0574C-RELATED"/>
    <property type="match status" value="1"/>
</dbReference>
<accession>A0A369BR87</accession>
<proteinExistence type="inferred from homology"/>
<name>A0A369BR87_9GAMM</name>
<dbReference type="Proteomes" id="UP000252707">
    <property type="component" value="Unassembled WGS sequence"/>
</dbReference>
<dbReference type="InterPro" id="IPR052169">
    <property type="entry name" value="CW_Biosynth-Accessory"/>
</dbReference>
<gene>
    <name evidence="4" type="ORF">DFQ59_11727</name>
</gene>
<feature type="region of interest" description="Disordered" evidence="2">
    <location>
        <begin position="39"/>
        <end position="58"/>
    </location>
</feature>
<dbReference type="InterPro" id="IPR019079">
    <property type="entry name" value="Capsule_synth_CapA"/>
</dbReference>
<dbReference type="EMBL" id="QPJY01000017">
    <property type="protein sequence ID" value="RCX23901.1"/>
    <property type="molecule type" value="Genomic_DNA"/>
</dbReference>
<feature type="domain" description="Capsule synthesis protein CapA" evidence="3">
    <location>
        <begin position="61"/>
        <end position="343"/>
    </location>
</feature>
<dbReference type="CDD" id="cd07381">
    <property type="entry name" value="MPP_CapA"/>
    <property type="match status" value="1"/>
</dbReference>
<dbReference type="SMART" id="SM00854">
    <property type="entry name" value="PGA_cap"/>
    <property type="match status" value="1"/>
</dbReference>
<dbReference type="AlphaFoldDB" id="A0A369BR87"/>
<dbReference type="Pfam" id="PF09587">
    <property type="entry name" value="PGA_cap"/>
    <property type="match status" value="1"/>
</dbReference>
<organism evidence="4 5">
    <name type="scientific">Thioalbus denitrificans</name>
    <dbReference type="NCBI Taxonomy" id="547122"/>
    <lineage>
        <taxon>Bacteria</taxon>
        <taxon>Pseudomonadati</taxon>
        <taxon>Pseudomonadota</taxon>
        <taxon>Gammaproteobacteria</taxon>
        <taxon>Chromatiales</taxon>
        <taxon>Ectothiorhodospiraceae</taxon>
        <taxon>Thioalbus</taxon>
    </lineage>
</organism>
<dbReference type="Gene3D" id="3.60.21.10">
    <property type="match status" value="1"/>
</dbReference>
<reference evidence="4 5" key="1">
    <citation type="submission" date="2018-07" db="EMBL/GenBank/DDBJ databases">
        <title>Genomic Encyclopedia of Type Strains, Phase IV (KMG-IV): sequencing the most valuable type-strain genomes for metagenomic binning, comparative biology and taxonomic classification.</title>
        <authorList>
            <person name="Goeker M."/>
        </authorList>
    </citation>
    <scope>NUCLEOTIDE SEQUENCE [LARGE SCALE GENOMIC DNA]</scope>
    <source>
        <strain evidence="4 5">DSM 26407</strain>
    </source>
</reference>
<evidence type="ECO:0000259" key="3">
    <source>
        <dbReference type="SMART" id="SM00854"/>
    </source>
</evidence>
<dbReference type="PROSITE" id="PS51318">
    <property type="entry name" value="TAT"/>
    <property type="match status" value="1"/>
</dbReference>
<dbReference type="InterPro" id="IPR029052">
    <property type="entry name" value="Metallo-depent_PP-like"/>
</dbReference>
<dbReference type="PANTHER" id="PTHR33393">
    <property type="entry name" value="POLYGLUTAMINE SYNTHESIS ACCESSORY PROTEIN RV0574C-RELATED"/>
    <property type="match status" value="1"/>
</dbReference>